<dbReference type="EMBL" id="AP019302">
    <property type="protein sequence ID" value="BBH06434.1"/>
    <property type="molecule type" value="Genomic_DNA"/>
</dbReference>
<name>A0A4Y1RQ18_PRUDU</name>
<accession>A0A4Y1RQ18</accession>
<proteinExistence type="predicted"/>
<evidence type="ECO:0000313" key="1">
    <source>
        <dbReference type="EMBL" id="BBH06434.1"/>
    </source>
</evidence>
<organism evidence="1">
    <name type="scientific">Prunus dulcis</name>
    <name type="common">Almond</name>
    <name type="synonym">Amygdalus dulcis</name>
    <dbReference type="NCBI Taxonomy" id="3755"/>
    <lineage>
        <taxon>Eukaryota</taxon>
        <taxon>Viridiplantae</taxon>
        <taxon>Streptophyta</taxon>
        <taxon>Embryophyta</taxon>
        <taxon>Tracheophyta</taxon>
        <taxon>Spermatophyta</taxon>
        <taxon>Magnoliopsida</taxon>
        <taxon>eudicotyledons</taxon>
        <taxon>Gunneridae</taxon>
        <taxon>Pentapetalae</taxon>
        <taxon>rosids</taxon>
        <taxon>fabids</taxon>
        <taxon>Rosales</taxon>
        <taxon>Rosaceae</taxon>
        <taxon>Amygdaloideae</taxon>
        <taxon>Amygdaleae</taxon>
        <taxon>Prunus</taxon>
    </lineage>
</organism>
<protein>
    <submittedName>
        <fullName evidence="1">Uncharacterized protein</fullName>
    </submittedName>
</protein>
<gene>
    <name evidence="1" type="ORF">Prudu_018086</name>
</gene>
<sequence length="14" mass="1586">MSCTKDLFTLLVTN</sequence>
<reference evidence="1" key="1">
    <citation type="journal article" date="2019" name="Science">
        <title>Mutation of a bHLH transcription factor allowed almond domestication.</title>
        <authorList>
            <person name="Sanchez-Perez R."/>
            <person name="Pavan S."/>
            <person name="Mazzeo R."/>
            <person name="Moldovan C."/>
            <person name="Aiese Cigliano R."/>
            <person name="Del Cueto J."/>
            <person name="Ricciardi F."/>
            <person name="Lotti C."/>
            <person name="Ricciardi L."/>
            <person name="Dicenta F."/>
            <person name="Lopez-Marques R.L."/>
            <person name="Lindberg Moller B."/>
        </authorList>
    </citation>
    <scope>NUCLEOTIDE SEQUENCE</scope>
</reference>